<feature type="coiled-coil region" evidence="1">
    <location>
        <begin position="36"/>
        <end position="63"/>
    </location>
</feature>
<evidence type="ECO:0000313" key="2">
    <source>
        <dbReference type="EMBL" id="GBQ07902.1"/>
    </source>
</evidence>
<organism evidence="2 3">
    <name type="scientific">Saccharibacter floricola DSM 15669</name>
    <dbReference type="NCBI Taxonomy" id="1123227"/>
    <lineage>
        <taxon>Bacteria</taxon>
        <taxon>Pseudomonadati</taxon>
        <taxon>Pseudomonadota</taxon>
        <taxon>Alphaproteobacteria</taxon>
        <taxon>Acetobacterales</taxon>
        <taxon>Acetobacteraceae</taxon>
        <taxon>Saccharibacter</taxon>
    </lineage>
</organism>
<evidence type="ECO:0000256" key="1">
    <source>
        <dbReference type="SAM" id="Coils"/>
    </source>
</evidence>
<name>A0ABQ0P0J7_9PROT</name>
<dbReference type="EMBL" id="BAQD01000043">
    <property type="protein sequence ID" value="GBQ07902.1"/>
    <property type="molecule type" value="Genomic_DNA"/>
</dbReference>
<accession>A0ABQ0P0J7</accession>
<dbReference type="Pfam" id="PF12083">
    <property type="entry name" value="DUF3560"/>
    <property type="match status" value="1"/>
</dbReference>
<comment type="caution">
    <text evidence="2">The sequence shown here is derived from an EMBL/GenBank/DDBJ whole genome shotgun (WGS) entry which is preliminary data.</text>
</comment>
<keyword evidence="3" id="KW-1185">Reference proteome</keyword>
<dbReference type="InterPro" id="IPR021944">
    <property type="entry name" value="DUF3560"/>
</dbReference>
<keyword evidence="1" id="KW-0175">Coiled coil</keyword>
<gene>
    <name evidence="2" type="ORF">AA15669_1588</name>
</gene>
<evidence type="ECO:0008006" key="4">
    <source>
        <dbReference type="Google" id="ProtNLM"/>
    </source>
</evidence>
<protein>
    <recommendedName>
        <fullName evidence="4">DUF3560 domain-containing protein</fullName>
    </recommendedName>
</protein>
<evidence type="ECO:0000313" key="3">
    <source>
        <dbReference type="Proteomes" id="UP001062901"/>
    </source>
</evidence>
<feature type="coiled-coil region" evidence="1">
    <location>
        <begin position="131"/>
        <end position="161"/>
    </location>
</feature>
<proteinExistence type="predicted"/>
<dbReference type="RefSeq" id="WP_018979403.1">
    <property type="nucleotide sequence ID" value="NZ_BAQD01000043.1"/>
</dbReference>
<dbReference type="Proteomes" id="UP001062901">
    <property type="component" value="Unassembled WGS sequence"/>
</dbReference>
<reference evidence="2" key="1">
    <citation type="submission" date="2013-04" db="EMBL/GenBank/DDBJ databases">
        <title>The genome sequencing project of 58 acetic acid bacteria.</title>
        <authorList>
            <person name="Okamoto-Kainuma A."/>
            <person name="Ishikawa M."/>
            <person name="Umino S."/>
            <person name="Koizumi Y."/>
            <person name="Shiwa Y."/>
            <person name="Yoshikawa H."/>
            <person name="Matsutani M."/>
            <person name="Matsushita K."/>
        </authorList>
    </citation>
    <scope>NUCLEOTIDE SEQUENCE</scope>
    <source>
        <strain evidence="2">DSM 15669</strain>
    </source>
</reference>
<sequence length="293" mass="33370">MAWYNRTTFPGEKQQETLFGPHQYSLFAAQKMNAYEEKQNARKARYERRSEAAREQAVTESNEASSMLNVITDCQPIHVGHHSERGHRSLIKRSGVKMRKSIAYDEKADYYANKAEAVGNGGISSDDPHAIEKLEKKLEAAEAKQERMKAANKIIRKNQEDKDSLMALGFSEKESEELIHPPRWMPSVGFPSYALTNNLSKIKQTKARLKVLKRLAQAETVEIVKNGYTLRHDTEENRVMFILDGKPSNEIRTILKKYAFKWSPRRGAWVRQATANGIFAARCARKALDALEG</sequence>